<dbReference type="Proteomes" id="UP000095743">
    <property type="component" value="Chromosome"/>
</dbReference>
<dbReference type="STRING" id="1424294.Gferi_07025"/>
<evidence type="ECO:0000256" key="6">
    <source>
        <dbReference type="SAM" id="Phobius"/>
    </source>
</evidence>
<feature type="transmembrane region" description="Helical" evidence="6">
    <location>
        <begin position="7"/>
        <end position="25"/>
    </location>
</feature>
<evidence type="ECO:0000313" key="8">
    <source>
        <dbReference type="Proteomes" id="UP000095743"/>
    </source>
</evidence>
<evidence type="ECO:0000256" key="2">
    <source>
        <dbReference type="ARBA" id="ARBA00022475"/>
    </source>
</evidence>
<dbReference type="RefSeq" id="WP_069974918.1">
    <property type="nucleotide sequence ID" value="NZ_CP017269.1"/>
</dbReference>
<feature type="transmembrane region" description="Helical" evidence="6">
    <location>
        <begin position="157"/>
        <end position="175"/>
    </location>
</feature>
<proteinExistence type="predicted"/>
<dbReference type="GO" id="GO:0015658">
    <property type="term" value="F:branched-chain amino acid transmembrane transporter activity"/>
    <property type="evidence" value="ECO:0007669"/>
    <property type="project" value="InterPro"/>
</dbReference>
<reference evidence="7 8" key="1">
    <citation type="submission" date="2016-09" db="EMBL/GenBank/DDBJ databases">
        <title>Genomic analysis reveals versatility of anaerobic energy metabolism of Geosporobacter ferrireducens IRF9 of phylum Firmicutes.</title>
        <authorList>
            <person name="Kim S.-J."/>
        </authorList>
    </citation>
    <scope>NUCLEOTIDE SEQUENCE [LARGE SCALE GENOMIC DNA]</scope>
    <source>
        <strain evidence="7 8">IRF9</strain>
    </source>
</reference>
<evidence type="ECO:0000313" key="7">
    <source>
        <dbReference type="EMBL" id="AOT69347.1"/>
    </source>
</evidence>
<feature type="transmembrane region" description="Helical" evidence="6">
    <location>
        <begin position="242"/>
        <end position="267"/>
    </location>
</feature>
<feature type="transmembrane region" description="Helical" evidence="6">
    <location>
        <begin position="31"/>
        <end position="52"/>
    </location>
</feature>
<evidence type="ECO:0000256" key="5">
    <source>
        <dbReference type="ARBA" id="ARBA00023136"/>
    </source>
</evidence>
<dbReference type="InterPro" id="IPR001851">
    <property type="entry name" value="ABC_transp_permease"/>
</dbReference>
<accession>A0A1D8GEM0</accession>
<dbReference type="PANTHER" id="PTHR30482">
    <property type="entry name" value="HIGH-AFFINITY BRANCHED-CHAIN AMINO ACID TRANSPORT SYSTEM PERMEASE"/>
    <property type="match status" value="1"/>
</dbReference>
<keyword evidence="8" id="KW-1185">Reference proteome</keyword>
<gene>
    <name evidence="7" type="ORF">Gferi_07025</name>
</gene>
<dbReference type="KEGG" id="gfe:Gferi_07025"/>
<evidence type="ECO:0000256" key="4">
    <source>
        <dbReference type="ARBA" id="ARBA00022989"/>
    </source>
</evidence>
<sequence>MDKKRLIVVVGAIALGIILQLLIWNGVLNAYYAQVLTMMSIFIIMATSLNLINGITGQFSLGHAGFAAVGGYFSAIITTRLQLPLPAPILFTVSLLVGGCVAALAGFLIGLPTLRLKGDYLAIATLGFGEIIRVLFLNWKYVGAAAGMWGIPGYTNFLWAYMLAVLTVVYIVHFMNSSHGRACISIREDEIAAETMGINTTKYKVMAFTFGAFFAGVGGAVLGHLIRLLHPATFSMTFSVEILLMVVLGGLGSITGSISAAILLTFVSEALRRFNELRMVIYALMLIGIMLFRPQGLFGRKEFSLDLLTNSKLNFKSSKNRGGEHADS</sequence>
<keyword evidence="3 6" id="KW-0812">Transmembrane</keyword>
<evidence type="ECO:0000256" key="1">
    <source>
        <dbReference type="ARBA" id="ARBA00004651"/>
    </source>
</evidence>
<feature type="transmembrane region" description="Helical" evidence="6">
    <location>
        <begin position="118"/>
        <end position="137"/>
    </location>
</feature>
<organism evidence="7 8">
    <name type="scientific">Geosporobacter ferrireducens</name>
    <dbReference type="NCBI Taxonomy" id="1424294"/>
    <lineage>
        <taxon>Bacteria</taxon>
        <taxon>Bacillati</taxon>
        <taxon>Bacillota</taxon>
        <taxon>Clostridia</taxon>
        <taxon>Peptostreptococcales</taxon>
        <taxon>Thermotaleaceae</taxon>
        <taxon>Geosporobacter</taxon>
    </lineage>
</organism>
<dbReference type="CDD" id="cd06581">
    <property type="entry name" value="TM_PBP1_LivM_like"/>
    <property type="match status" value="1"/>
</dbReference>
<keyword evidence="2" id="KW-1003">Cell membrane</keyword>
<keyword evidence="5 6" id="KW-0472">Membrane</keyword>
<dbReference type="EMBL" id="CP017269">
    <property type="protein sequence ID" value="AOT69347.1"/>
    <property type="molecule type" value="Genomic_DNA"/>
</dbReference>
<dbReference type="GO" id="GO:0005886">
    <property type="term" value="C:plasma membrane"/>
    <property type="evidence" value="ECO:0007669"/>
    <property type="project" value="UniProtKB-SubCell"/>
</dbReference>
<dbReference type="OrthoDB" id="9789927at2"/>
<comment type="subcellular location">
    <subcellularLocation>
        <location evidence="1">Cell membrane</location>
        <topology evidence="1">Multi-pass membrane protein</topology>
    </subcellularLocation>
</comment>
<dbReference type="AlphaFoldDB" id="A0A1D8GEM0"/>
<dbReference type="PANTHER" id="PTHR30482:SF10">
    <property type="entry name" value="HIGH-AFFINITY BRANCHED-CHAIN AMINO ACID TRANSPORT PROTEIN BRAE"/>
    <property type="match status" value="1"/>
</dbReference>
<keyword evidence="4 6" id="KW-1133">Transmembrane helix</keyword>
<feature type="transmembrane region" description="Helical" evidence="6">
    <location>
        <begin position="279"/>
        <end position="298"/>
    </location>
</feature>
<feature type="transmembrane region" description="Helical" evidence="6">
    <location>
        <begin position="205"/>
        <end position="230"/>
    </location>
</feature>
<evidence type="ECO:0000256" key="3">
    <source>
        <dbReference type="ARBA" id="ARBA00022692"/>
    </source>
</evidence>
<name>A0A1D8GEM0_9FIRM</name>
<dbReference type="InterPro" id="IPR043428">
    <property type="entry name" value="LivM-like"/>
</dbReference>
<protein>
    <submittedName>
        <fullName evidence="7">ABC transporter</fullName>
    </submittedName>
</protein>
<feature type="transmembrane region" description="Helical" evidence="6">
    <location>
        <begin position="64"/>
        <end position="83"/>
    </location>
</feature>
<dbReference type="Pfam" id="PF02653">
    <property type="entry name" value="BPD_transp_2"/>
    <property type="match status" value="1"/>
</dbReference>
<feature type="transmembrane region" description="Helical" evidence="6">
    <location>
        <begin position="89"/>
        <end position="111"/>
    </location>
</feature>